<keyword evidence="1" id="KW-1133">Transmembrane helix</keyword>
<protein>
    <recommendedName>
        <fullName evidence="5">LPXTG-motif cell wall-anchored protein</fullName>
    </recommendedName>
</protein>
<keyword evidence="4" id="KW-1185">Reference proteome</keyword>
<accession>A0A4Q7ZH59</accession>
<gene>
    <name evidence="3" type="ORF">EV385_1925</name>
</gene>
<dbReference type="AlphaFoldDB" id="A0A4Q7ZH59"/>
<dbReference type="RefSeq" id="WP_130509129.1">
    <property type="nucleotide sequence ID" value="NZ_SHKY01000001.1"/>
</dbReference>
<dbReference type="Proteomes" id="UP000292564">
    <property type="component" value="Unassembled WGS sequence"/>
</dbReference>
<feature type="transmembrane region" description="Helical" evidence="1">
    <location>
        <begin position="179"/>
        <end position="198"/>
    </location>
</feature>
<feature type="signal peptide" evidence="2">
    <location>
        <begin position="1"/>
        <end position="20"/>
    </location>
</feature>
<name>A0A4Q7ZH59_9ACTN</name>
<evidence type="ECO:0000256" key="2">
    <source>
        <dbReference type="SAM" id="SignalP"/>
    </source>
</evidence>
<proteinExistence type="predicted"/>
<keyword evidence="1" id="KW-0812">Transmembrane</keyword>
<evidence type="ECO:0000256" key="1">
    <source>
        <dbReference type="SAM" id="Phobius"/>
    </source>
</evidence>
<keyword evidence="1" id="KW-0472">Membrane</keyword>
<evidence type="ECO:0008006" key="5">
    <source>
        <dbReference type="Google" id="ProtNLM"/>
    </source>
</evidence>
<organism evidence="3 4">
    <name type="scientific">Krasilnikovia cinnamomea</name>
    <dbReference type="NCBI Taxonomy" id="349313"/>
    <lineage>
        <taxon>Bacteria</taxon>
        <taxon>Bacillati</taxon>
        <taxon>Actinomycetota</taxon>
        <taxon>Actinomycetes</taxon>
        <taxon>Micromonosporales</taxon>
        <taxon>Micromonosporaceae</taxon>
        <taxon>Krasilnikovia</taxon>
    </lineage>
</organism>
<keyword evidence="2" id="KW-0732">Signal</keyword>
<dbReference type="EMBL" id="SHKY01000001">
    <property type="protein sequence ID" value="RZU50160.1"/>
    <property type="molecule type" value="Genomic_DNA"/>
</dbReference>
<evidence type="ECO:0000313" key="4">
    <source>
        <dbReference type="Proteomes" id="UP000292564"/>
    </source>
</evidence>
<evidence type="ECO:0000313" key="3">
    <source>
        <dbReference type="EMBL" id="RZU50160.1"/>
    </source>
</evidence>
<comment type="caution">
    <text evidence="3">The sequence shown here is derived from an EMBL/GenBank/DDBJ whole genome shotgun (WGS) entry which is preliminary data.</text>
</comment>
<sequence length="211" mass="22116">MRRFRASARLAALVASLAMAMGITLFAGGAAWATPSAPTRVPPGYYPPPPPVLTVNKGVVKIRVNVRVSGKKFTKKERVVVTIRFLPKGSRHWKVVKTTTFRVDKNGKFAFHVRTSKAGKISIQALGKTSKKKASASISVIGKRKGSGSIVITPAAFSSGVTNGGTPALTPAHESSDTVGLAIAGLGAMALAGSVVITRRTIRRRRASSAA</sequence>
<feature type="chain" id="PRO_5038502675" description="LPXTG-motif cell wall-anchored protein" evidence="2">
    <location>
        <begin position="21"/>
        <end position="211"/>
    </location>
</feature>
<reference evidence="3 4" key="1">
    <citation type="submission" date="2019-02" db="EMBL/GenBank/DDBJ databases">
        <title>Sequencing the genomes of 1000 actinobacteria strains.</title>
        <authorList>
            <person name="Klenk H.-P."/>
        </authorList>
    </citation>
    <scope>NUCLEOTIDE SEQUENCE [LARGE SCALE GENOMIC DNA]</scope>
    <source>
        <strain evidence="3 4">DSM 45162</strain>
    </source>
</reference>